<keyword evidence="1" id="KW-0472">Membrane</keyword>
<protein>
    <submittedName>
        <fullName evidence="2">PTS system protein</fullName>
    </submittedName>
</protein>
<evidence type="ECO:0000313" key="3">
    <source>
        <dbReference type="Proteomes" id="UP000254387"/>
    </source>
</evidence>
<dbReference type="AlphaFoldDB" id="A0A378B7E7"/>
<organism evidence="2 3">
    <name type="scientific">Klebsiella pneumoniae</name>
    <dbReference type="NCBI Taxonomy" id="573"/>
    <lineage>
        <taxon>Bacteria</taxon>
        <taxon>Pseudomonadati</taxon>
        <taxon>Pseudomonadota</taxon>
        <taxon>Gammaproteobacteria</taxon>
        <taxon>Enterobacterales</taxon>
        <taxon>Enterobacteriaceae</taxon>
        <taxon>Klebsiella/Raoultella group</taxon>
        <taxon>Klebsiella</taxon>
        <taxon>Klebsiella pneumoniae complex</taxon>
    </lineage>
</organism>
<reference evidence="2 3" key="1">
    <citation type="submission" date="2018-06" db="EMBL/GenBank/DDBJ databases">
        <authorList>
            <consortium name="Pathogen Informatics"/>
            <person name="Doyle S."/>
        </authorList>
    </citation>
    <scope>NUCLEOTIDE SEQUENCE [LARGE SCALE GENOMIC DNA]</scope>
    <source>
        <strain evidence="2 3">NCTC5053</strain>
    </source>
</reference>
<evidence type="ECO:0000256" key="1">
    <source>
        <dbReference type="SAM" id="Phobius"/>
    </source>
</evidence>
<feature type="transmembrane region" description="Helical" evidence="1">
    <location>
        <begin position="20"/>
        <end position="38"/>
    </location>
</feature>
<dbReference type="Proteomes" id="UP000254387">
    <property type="component" value="Unassembled WGS sequence"/>
</dbReference>
<proteinExistence type="predicted"/>
<accession>A0A378B7E7</accession>
<evidence type="ECO:0000313" key="2">
    <source>
        <dbReference type="EMBL" id="STV31023.1"/>
    </source>
</evidence>
<keyword evidence="1" id="KW-0812">Transmembrane</keyword>
<keyword evidence="1" id="KW-1133">Transmembrane helix</keyword>
<dbReference type="EMBL" id="UGMN01000004">
    <property type="protein sequence ID" value="STV31023.1"/>
    <property type="molecule type" value="Genomic_DNA"/>
</dbReference>
<name>A0A378B7E7_KLEPN</name>
<sequence length="40" mass="4528">MSNGQTLAQMYPSLKTIYDFLWLIGEAIFFYLPVGSAGQR</sequence>
<gene>
    <name evidence="2" type="primary">treB_3</name>
    <name evidence="2" type="ORF">NCTC5053_03944</name>
</gene>